<keyword evidence="2" id="KW-1185">Reference proteome</keyword>
<evidence type="ECO:0000313" key="2">
    <source>
        <dbReference type="Proteomes" id="UP000265520"/>
    </source>
</evidence>
<evidence type="ECO:0000313" key="1">
    <source>
        <dbReference type="EMBL" id="MCI68377.1"/>
    </source>
</evidence>
<reference evidence="1 2" key="1">
    <citation type="journal article" date="2018" name="Front. Plant Sci.">
        <title>Red Clover (Trifolium pratense) and Zigzag Clover (T. medium) - A Picture of Genomic Similarities and Differences.</title>
        <authorList>
            <person name="Dluhosova J."/>
            <person name="Istvanek J."/>
            <person name="Nedelnik J."/>
            <person name="Repkova J."/>
        </authorList>
    </citation>
    <scope>NUCLEOTIDE SEQUENCE [LARGE SCALE GENOMIC DNA]</scope>
    <source>
        <strain evidence="2">cv. 10/8</strain>
        <tissue evidence="1">Leaf</tissue>
    </source>
</reference>
<dbReference type="Proteomes" id="UP000265520">
    <property type="component" value="Unassembled WGS sequence"/>
</dbReference>
<organism evidence="1 2">
    <name type="scientific">Trifolium medium</name>
    <dbReference type="NCBI Taxonomy" id="97028"/>
    <lineage>
        <taxon>Eukaryota</taxon>
        <taxon>Viridiplantae</taxon>
        <taxon>Streptophyta</taxon>
        <taxon>Embryophyta</taxon>
        <taxon>Tracheophyta</taxon>
        <taxon>Spermatophyta</taxon>
        <taxon>Magnoliopsida</taxon>
        <taxon>eudicotyledons</taxon>
        <taxon>Gunneridae</taxon>
        <taxon>Pentapetalae</taxon>
        <taxon>rosids</taxon>
        <taxon>fabids</taxon>
        <taxon>Fabales</taxon>
        <taxon>Fabaceae</taxon>
        <taxon>Papilionoideae</taxon>
        <taxon>50 kb inversion clade</taxon>
        <taxon>NPAAA clade</taxon>
        <taxon>Hologalegina</taxon>
        <taxon>IRL clade</taxon>
        <taxon>Trifolieae</taxon>
        <taxon>Trifolium</taxon>
    </lineage>
</organism>
<proteinExistence type="predicted"/>
<name>A0A392U6F5_9FABA</name>
<protein>
    <submittedName>
        <fullName evidence="1">Uncharacterized protein</fullName>
    </submittedName>
</protein>
<dbReference type="EMBL" id="LXQA010735619">
    <property type="protein sequence ID" value="MCI68377.1"/>
    <property type="molecule type" value="Genomic_DNA"/>
</dbReference>
<sequence length="26" mass="2955">MVKIVCGYDSIDMLAPKKKVLVIQFD</sequence>
<feature type="non-terminal residue" evidence="1">
    <location>
        <position position="26"/>
    </location>
</feature>
<accession>A0A392U6F5</accession>
<comment type="caution">
    <text evidence="1">The sequence shown here is derived from an EMBL/GenBank/DDBJ whole genome shotgun (WGS) entry which is preliminary data.</text>
</comment>
<dbReference type="AlphaFoldDB" id="A0A392U6F5"/>